<accession>A0A1I1AHF6</accession>
<dbReference type="Proteomes" id="UP000199012">
    <property type="component" value="Unassembled WGS sequence"/>
</dbReference>
<dbReference type="AlphaFoldDB" id="A0A1I1AHF6"/>
<dbReference type="STRING" id="988821.SAMN05421867_11859"/>
<gene>
    <name evidence="1" type="ORF">SAMN05421867_11859</name>
</gene>
<proteinExistence type="predicted"/>
<sequence>MSIASIGAAQSALTVSTHLLKTAMGAEKQYAAALLGSLDPAVGQALDVQA</sequence>
<keyword evidence="2" id="KW-1185">Reference proteome</keyword>
<dbReference type="RefSeq" id="WP_175499587.1">
    <property type="nucleotide sequence ID" value="NZ_BONM01000048.1"/>
</dbReference>
<evidence type="ECO:0008006" key="3">
    <source>
        <dbReference type="Google" id="ProtNLM"/>
    </source>
</evidence>
<organism evidence="1 2">
    <name type="scientific">Cellulomonas marina</name>
    <dbReference type="NCBI Taxonomy" id="988821"/>
    <lineage>
        <taxon>Bacteria</taxon>
        <taxon>Bacillati</taxon>
        <taxon>Actinomycetota</taxon>
        <taxon>Actinomycetes</taxon>
        <taxon>Micrococcales</taxon>
        <taxon>Cellulomonadaceae</taxon>
        <taxon>Cellulomonas</taxon>
    </lineage>
</organism>
<name>A0A1I1AHF6_9CELL</name>
<reference evidence="1 2" key="1">
    <citation type="submission" date="2016-10" db="EMBL/GenBank/DDBJ databases">
        <authorList>
            <person name="de Groot N.N."/>
        </authorList>
    </citation>
    <scope>NUCLEOTIDE SEQUENCE [LARGE SCALE GENOMIC DNA]</scope>
    <source>
        <strain evidence="1 2">CGMCC 4.6945</strain>
    </source>
</reference>
<dbReference type="EMBL" id="FOKA01000018">
    <property type="protein sequence ID" value="SFB37434.1"/>
    <property type="molecule type" value="Genomic_DNA"/>
</dbReference>
<evidence type="ECO:0000313" key="1">
    <source>
        <dbReference type="EMBL" id="SFB37434.1"/>
    </source>
</evidence>
<evidence type="ECO:0000313" key="2">
    <source>
        <dbReference type="Proteomes" id="UP000199012"/>
    </source>
</evidence>
<protein>
    <recommendedName>
        <fullName evidence="3">Motility protein</fullName>
    </recommendedName>
</protein>